<sequence length="401" mass="41835">MSVEAFALVGGMVFDGNAFHEGPVSVVVRGGVIDEIGSTAPDGVRVVDLGEDACLLPGLIDTHVHLVFDAGVDPVKSVCEASEPELLESMRRAARRAVHAGVTTIRDLGDRDYLSLGLRDELAQDVVAGPEILPAGPPITTPGGHCFFLGGETAPDAESLISAVRERHSRGCSVIKVMASGGNMTPGSLPTEPQFGRELLKVVVDEAHRLGLPVAAHAHGVRSIDDAIAAGVDSIEHASFVGEQGSDPQQGLMEAMAARDVAVSATLGFDPVALAAMLEVMSPGQREQLEAVRAAQDAALQGLFKHGVKVSVGSDAGIAPLKPHDVLPHGLVEMARHGWSPGEVLTAATRDAAKLCGVEGRKGELVTGADADFLVVRGNPVADLERLLDVRAVLRMGHRVR</sequence>
<accession>A0A1H0SJY3</accession>
<evidence type="ECO:0000313" key="2">
    <source>
        <dbReference type="EMBL" id="SDP41985.1"/>
    </source>
</evidence>
<proteinExistence type="predicted"/>
<dbReference type="InterPro" id="IPR057744">
    <property type="entry name" value="OTAase-like"/>
</dbReference>
<dbReference type="EMBL" id="FNIX01000008">
    <property type="protein sequence ID" value="SDP41985.1"/>
    <property type="molecule type" value="Genomic_DNA"/>
</dbReference>
<organism evidence="2 3">
    <name type="scientific">Lentzea jiangxiensis</name>
    <dbReference type="NCBI Taxonomy" id="641025"/>
    <lineage>
        <taxon>Bacteria</taxon>
        <taxon>Bacillati</taxon>
        <taxon>Actinomycetota</taxon>
        <taxon>Actinomycetes</taxon>
        <taxon>Pseudonocardiales</taxon>
        <taxon>Pseudonocardiaceae</taxon>
        <taxon>Lentzea</taxon>
    </lineage>
</organism>
<dbReference type="InterPro" id="IPR011059">
    <property type="entry name" value="Metal-dep_hydrolase_composite"/>
</dbReference>
<dbReference type="SUPFAM" id="SSF51338">
    <property type="entry name" value="Composite domain of metallo-dependent hydrolases"/>
    <property type="match status" value="1"/>
</dbReference>
<dbReference type="Gene3D" id="3.20.20.140">
    <property type="entry name" value="Metal-dependent hydrolases"/>
    <property type="match status" value="1"/>
</dbReference>
<dbReference type="Proteomes" id="UP000199691">
    <property type="component" value="Unassembled WGS sequence"/>
</dbReference>
<evidence type="ECO:0000313" key="3">
    <source>
        <dbReference type="Proteomes" id="UP000199691"/>
    </source>
</evidence>
<reference evidence="3" key="1">
    <citation type="submission" date="2016-10" db="EMBL/GenBank/DDBJ databases">
        <authorList>
            <person name="Varghese N."/>
            <person name="Submissions S."/>
        </authorList>
    </citation>
    <scope>NUCLEOTIDE SEQUENCE [LARGE SCALE GENOMIC DNA]</scope>
    <source>
        <strain evidence="3">CGMCC 4.6609</strain>
    </source>
</reference>
<name>A0A1H0SJY3_9PSEU</name>
<dbReference type="RefSeq" id="WP_176959898.1">
    <property type="nucleotide sequence ID" value="NZ_FNIX01000008.1"/>
</dbReference>
<dbReference type="AlphaFoldDB" id="A0A1H0SJY3"/>
<dbReference type="PANTHER" id="PTHR43135:SF3">
    <property type="entry name" value="ALPHA-D-RIBOSE 1-METHYLPHOSPHONATE 5-TRIPHOSPHATE DIPHOSPHATASE"/>
    <property type="match status" value="1"/>
</dbReference>
<protein>
    <submittedName>
        <fullName evidence="2">Imidazolonepropionase</fullName>
    </submittedName>
</protein>
<dbReference type="InterPro" id="IPR006680">
    <property type="entry name" value="Amidohydro-rel"/>
</dbReference>
<keyword evidence="3" id="KW-1185">Reference proteome</keyword>
<dbReference type="CDD" id="cd01299">
    <property type="entry name" value="Met_dep_hydrolase_A"/>
    <property type="match status" value="1"/>
</dbReference>
<evidence type="ECO:0000259" key="1">
    <source>
        <dbReference type="Pfam" id="PF01979"/>
    </source>
</evidence>
<gene>
    <name evidence="2" type="ORF">SAMN05421507_108111</name>
</gene>
<dbReference type="InterPro" id="IPR032466">
    <property type="entry name" value="Metal_Hydrolase"/>
</dbReference>
<dbReference type="Pfam" id="PF01979">
    <property type="entry name" value="Amidohydro_1"/>
    <property type="match status" value="1"/>
</dbReference>
<dbReference type="Gene3D" id="2.30.40.10">
    <property type="entry name" value="Urease, subunit C, domain 1"/>
    <property type="match status" value="1"/>
</dbReference>
<dbReference type="InterPro" id="IPR051781">
    <property type="entry name" value="Metallo-dep_Hydrolase"/>
</dbReference>
<feature type="domain" description="Amidohydrolase-related" evidence="1">
    <location>
        <begin position="55"/>
        <end position="397"/>
    </location>
</feature>
<dbReference type="SUPFAM" id="SSF51556">
    <property type="entry name" value="Metallo-dependent hydrolases"/>
    <property type="match status" value="1"/>
</dbReference>
<dbReference type="GO" id="GO:0016810">
    <property type="term" value="F:hydrolase activity, acting on carbon-nitrogen (but not peptide) bonds"/>
    <property type="evidence" value="ECO:0007669"/>
    <property type="project" value="InterPro"/>
</dbReference>
<dbReference type="STRING" id="641025.SAMN05421507_108111"/>
<dbReference type="PANTHER" id="PTHR43135">
    <property type="entry name" value="ALPHA-D-RIBOSE 1-METHYLPHOSPHONATE 5-TRIPHOSPHATE DIPHOSPHATASE"/>
    <property type="match status" value="1"/>
</dbReference>